<proteinExistence type="predicted"/>
<dbReference type="AlphaFoldDB" id="A0A4Y2IE28"/>
<evidence type="ECO:0000313" key="3">
    <source>
        <dbReference type="Proteomes" id="UP000499080"/>
    </source>
</evidence>
<protein>
    <submittedName>
        <fullName evidence="2">Uncharacterized protein</fullName>
    </submittedName>
</protein>
<dbReference type="EMBL" id="BGPR01002589">
    <property type="protein sequence ID" value="GBM75961.1"/>
    <property type="molecule type" value="Genomic_DNA"/>
</dbReference>
<name>A0A4Y2IE28_ARAVE</name>
<gene>
    <name evidence="2" type="ORF">AVEN_230491_1</name>
</gene>
<keyword evidence="3" id="KW-1185">Reference proteome</keyword>
<feature type="region of interest" description="Disordered" evidence="1">
    <location>
        <begin position="1"/>
        <end position="27"/>
    </location>
</feature>
<dbReference type="Proteomes" id="UP000499080">
    <property type="component" value="Unassembled WGS sequence"/>
</dbReference>
<evidence type="ECO:0000256" key="1">
    <source>
        <dbReference type="SAM" id="MobiDB-lite"/>
    </source>
</evidence>
<organism evidence="2 3">
    <name type="scientific">Araneus ventricosus</name>
    <name type="common">Orbweaver spider</name>
    <name type="synonym">Epeira ventricosa</name>
    <dbReference type="NCBI Taxonomy" id="182803"/>
    <lineage>
        <taxon>Eukaryota</taxon>
        <taxon>Metazoa</taxon>
        <taxon>Ecdysozoa</taxon>
        <taxon>Arthropoda</taxon>
        <taxon>Chelicerata</taxon>
        <taxon>Arachnida</taxon>
        <taxon>Araneae</taxon>
        <taxon>Araneomorphae</taxon>
        <taxon>Entelegynae</taxon>
        <taxon>Araneoidea</taxon>
        <taxon>Araneidae</taxon>
        <taxon>Araneus</taxon>
    </lineage>
</organism>
<comment type="caution">
    <text evidence="2">The sequence shown here is derived from an EMBL/GenBank/DDBJ whole genome shotgun (WGS) entry which is preliminary data.</text>
</comment>
<sequence length="92" mass="10000">MPKPVDMSTIADAGAKTTKDPGTGSQSRVIPNIEDIVKKVNNLNLDKDLTEFLVSSLQDLSKLFTAKARDIKAAVRDGIIENFIVPIVDKFA</sequence>
<reference evidence="2 3" key="1">
    <citation type="journal article" date="2019" name="Sci. Rep.">
        <title>Orb-weaving spider Araneus ventricosus genome elucidates the spidroin gene catalogue.</title>
        <authorList>
            <person name="Kono N."/>
            <person name="Nakamura H."/>
            <person name="Ohtoshi R."/>
            <person name="Moran D.A.P."/>
            <person name="Shinohara A."/>
            <person name="Yoshida Y."/>
            <person name="Fujiwara M."/>
            <person name="Mori M."/>
            <person name="Tomita M."/>
            <person name="Arakawa K."/>
        </authorList>
    </citation>
    <scope>NUCLEOTIDE SEQUENCE [LARGE SCALE GENOMIC DNA]</scope>
</reference>
<accession>A0A4Y2IE28</accession>
<evidence type="ECO:0000313" key="2">
    <source>
        <dbReference type="EMBL" id="GBM75961.1"/>
    </source>
</evidence>